<accession>A0AAU9VUB4</accession>
<protein>
    <submittedName>
        <fullName evidence="1">Uncharacterized protein</fullName>
    </submittedName>
</protein>
<dbReference type="InterPro" id="IPR036691">
    <property type="entry name" value="Endo/exonu/phosph_ase_sf"/>
</dbReference>
<reference evidence="1 2" key="1">
    <citation type="submission" date="2022-05" db="EMBL/GenBank/DDBJ databases">
        <authorList>
            <consortium name="Genoscope - CEA"/>
            <person name="William W."/>
        </authorList>
    </citation>
    <scope>NUCLEOTIDE SEQUENCE [LARGE SCALE GENOMIC DNA]</scope>
</reference>
<keyword evidence="2" id="KW-1185">Reference proteome</keyword>
<evidence type="ECO:0000313" key="1">
    <source>
        <dbReference type="EMBL" id="CAH3039726.1"/>
    </source>
</evidence>
<name>A0AAU9VUB4_9CNID</name>
<sequence>FSIIHFNTRSLIRNFDQLNLLLRNLNMPFSVVDVSETWLTDCTAEHVNIRGYNFVSNHRKSKAGGGVGIYSPNGLEYKLLEECKYSDPDVIESLFLEIIVPHGKNFIVDFNLDLLQYNHHVPTQEFIDSLFSHAFLPLISNPTRLTSYSATLIDNIFTNNLAPSVYSGIILNDLSDHLPVF</sequence>
<feature type="non-terminal residue" evidence="1">
    <location>
        <position position="1"/>
    </location>
</feature>
<evidence type="ECO:0000313" key="2">
    <source>
        <dbReference type="Proteomes" id="UP001159428"/>
    </source>
</evidence>
<dbReference type="EMBL" id="CALNXJ010000005">
    <property type="protein sequence ID" value="CAH3039726.1"/>
    <property type="molecule type" value="Genomic_DNA"/>
</dbReference>
<dbReference type="Gene3D" id="3.60.10.10">
    <property type="entry name" value="Endonuclease/exonuclease/phosphatase"/>
    <property type="match status" value="1"/>
</dbReference>
<gene>
    <name evidence="1" type="ORF">PMEA_00026313</name>
</gene>
<dbReference type="Proteomes" id="UP001159428">
    <property type="component" value="Unassembled WGS sequence"/>
</dbReference>
<feature type="non-terminal residue" evidence="1">
    <location>
        <position position="181"/>
    </location>
</feature>
<dbReference type="AlphaFoldDB" id="A0AAU9VUB4"/>
<proteinExistence type="predicted"/>
<dbReference type="PANTHER" id="PTHR33776">
    <property type="entry name" value="ENDO/EXONUCLEASE/PHOSPHATASE DOMAIN-CONTAINING PROTEIN"/>
    <property type="match status" value="1"/>
</dbReference>
<dbReference type="PANTHER" id="PTHR33776:SF4">
    <property type="entry name" value="ENDONUCLEASE_EXONUCLEASE_PHOSPHATASE DOMAIN-CONTAINING PROTEIN"/>
    <property type="match status" value="1"/>
</dbReference>
<comment type="caution">
    <text evidence="1">The sequence shown here is derived from an EMBL/GenBank/DDBJ whole genome shotgun (WGS) entry which is preliminary data.</text>
</comment>
<dbReference type="SUPFAM" id="SSF56219">
    <property type="entry name" value="DNase I-like"/>
    <property type="match status" value="1"/>
</dbReference>
<organism evidence="1 2">
    <name type="scientific">Pocillopora meandrina</name>
    <dbReference type="NCBI Taxonomy" id="46732"/>
    <lineage>
        <taxon>Eukaryota</taxon>
        <taxon>Metazoa</taxon>
        <taxon>Cnidaria</taxon>
        <taxon>Anthozoa</taxon>
        <taxon>Hexacorallia</taxon>
        <taxon>Scleractinia</taxon>
        <taxon>Astrocoeniina</taxon>
        <taxon>Pocilloporidae</taxon>
        <taxon>Pocillopora</taxon>
    </lineage>
</organism>